<reference evidence="4 5" key="1">
    <citation type="submission" date="2024-01" db="EMBL/GenBank/DDBJ databases">
        <title>Genome assemblies of Stephania.</title>
        <authorList>
            <person name="Yang L."/>
        </authorList>
    </citation>
    <scope>NUCLEOTIDE SEQUENCE [LARGE SCALE GENOMIC DNA]</scope>
    <source>
        <strain evidence="4">JXDWG</strain>
        <tissue evidence="4">Leaf</tissue>
    </source>
</reference>
<dbReference type="InterPro" id="IPR029058">
    <property type="entry name" value="AB_hydrolase_fold"/>
</dbReference>
<organism evidence="4 5">
    <name type="scientific">Stephania cephalantha</name>
    <dbReference type="NCBI Taxonomy" id="152367"/>
    <lineage>
        <taxon>Eukaryota</taxon>
        <taxon>Viridiplantae</taxon>
        <taxon>Streptophyta</taxon>
        <taxon>Embryophyta</taxon>
        <taxon>Tracheophyta</taxon>
        <taxon>Spermatophyta</taxon>
        <taxon>Magnoliopsida</taxon>
        <taxon>Ranunculales</taxon>
        <taxon>Menispermaceae</taxon>
        <taxon>Menispermoideae</taxon>
        <taxon>Cissampelideae</taxon>
        <taxon>Stephania</taxon>
    </lineage>
</organism>
<dbReference type="PRINTS" id="PR00412">
    <property type="entry name" value="EPOXHYDRLASE"/>
</dbReference>
<sequence length="314" mass="35718">MDEIQHTHVLVRGIKLHVAEIGSGDKVVLFLHGFPEIWYSWRYQMIAVAKAGYRAISIDFRGYGLSVLTSETEVVTFNDMVEDIFALLETLSIPKVFVIGKDWGAFTAYHLAVLHPERVVAVVALGMPFILPGIRVYQFPRLPEGVYISRWKEPGRAEADFGRFDVKTVIRRIYILFSESELREANEDMEIMDLVDPSTPLPPWFTEDDLIAYATLYEKSGFRAALQVPYRAMEANCGITDPKVESLPVLLIMGLKDYVYNSVGIDEYIKSGKVKEFVPNLEITFIEEGGHFVQEQFPDQVNQLIVSFLNQHCT</sequence>
<dbReference type="Pfam" id="PF00561">
    <property type="entry name" value="Abhydrolase_1"/>
    <property type="match status" value="1"/>
</dbReference>
<comment type="similarity">
    <text evidence="2">Belongs to the AB hydrolase superfamily. Epoxide hydrolase family.</text>
</comment>
<dbReference type="EMBL" id="JBBNAG010000012">
    <property type="protein sequence ID" value="KAK9089348.1"/>
    <property type="molecule type" value="Genomic_DNA"/>
</dbReference>
<protein>
    <recommendedName>
        <fullName evidence="3">AB hydrolase-1 domain-containing protein</fullName>
    </recommendedName>
</protein>
<dbReference type="SUPFAM" id="SSF53474">
    <property type="entry name" value="alpha/beta-Hydrolases"/>
    <property type="match status" value="1"/>
</dbReference>
<keyword evidence="5" id="KW-1185">Reference proteome</keyword>
<proteinExistence type="inferred from homology"/>
<keyword evidence="1" id="KW-0378">Hydrolase</keyword>
<dbReference type="InterPro" id="IPR000639">
    <property type="entry name" value="Epox_hydrolase-like"/>
</dbReference>
<feature type="domain" description="AB hydrolase-1" evidence="3">
    <location>
        <begin position="27"/>
        <end position="296"/>
    </location>
</feature>
<dbReference type="Gene3D" id="3.40.50.1820">
    <property type="entry name" value="alpha/beta hydrolase"/>
    <property type="match status" value="1"/>
</dbReference>
<evidence type="ECO:0000313" key="4">
    <source>
        <dbReference type="EMBL" id="KAK9089348.1"/>
    </source>
</evidence>
<evidence type="ECO:0000256" key="2">
    <source>
        <dbReference type="ARBA" id="ARBA00038334"/>
    </source>
</evidence>
<comment type="caution">
    <text evidence="4">The sequence shown here is derived from an EMBL/GenBank/DDBJ whole genome shotgun (WGS) entry which is preliminary data.</text>
</comment>
<gene>
    <name evidence="4" type="ORF">Scep_028430</name>
</gene>
<dbReference type="InterPro" id="IPR000073">
    <property type="entry name" value="AB_hydrolase_1"/>
</dbReference>
<dbReference type="AlphaFoldDB" id="A0AAP0EH96"/>
<evidence type="ECO:0000259" key="3">
    <source>
        <dbReference type="Pfam" id="PF00561"/>
    </source>
</evidence>
<dbReference type="GO" id="GO:0016787">
    <property type="term" value="F:hydrolase activity"/>
    <property type="evidence" value="ECO:0007669"/>
    <property type="project" value="UniProtKB-KW"/>
</dbReference>
<dbReference type="PANTHER" id="PTHR43329">
    <property type="entry name" value="EPOXIDE HYDROLASE"/>
    <property type="match status" value="1"/>
</dbReference>
<dbReference type="Proteomes" id="UP001419268">
    <property type="component" value="Unassembled WGS sequence"/>
</dbReference>
<evidence type="ECO:0000256" key="1">
    <source>
        <dbReference type="ARBA" id="ARBA00022801"/>
    </source>
</evidence>
<evidence type="ECO:0000313" key="5">
    <source>
        <dbReference type="Proteomes" id="UP001419268"/>
    </source>
</evidence>
<name>A0AAP0EH96_9MAGN</name>
<accession>A0AAP0EH96</accession>